<feature type="compositionally biased region" description="Polar residues" evidence="1">
    <location>
        <begin position="37"/>
        <end position="53"/>
    </location>
</feature>
<evidence type="ECO:0000313" key="2">
    <source>
        <dbReference type="EMBL" id="CEL56383.1"/>
    </source>
</evidence>
<dbReference type="AlphaFoldDB" id="A0A0B7FJG6"/>
<feature type="compositionally biased region" description="Low complexity" evidence="1">
    <location>
        <begin position="93"/>
        <end position="108"/>
    </location>
</feature>
<feature type="compositionally biased region" description="Low complexity" evidence="1">
    <location>
        <begin position="195"/>
        <end position="205"/>
    </location>
</feature>
<evidence type="ECO:0000256" key="1">
    <source>
        <dbReference type="SAM" id="MobiDB-lite"/>
    </source>
</evidence>
<feature type="region of interest" description="Disordered" evidence="1">
    <location>
        <begin position="1"/>
        <end position="612"/>
    </location>
</feature>
<reference evidence="2 3" key="1">
    <citation type="submission" date="2014-11" db="EMBL/GenBank/DDBJ databases">
        <authorList>
            <person name="Wibberg Daniel"/>
        </authorList>
    </citation>
    <scope>NUCLEOTIDE SEQUENCE [LARGE SCALE GENOMIC DNA]</scope>
    <source>
        <strain evidence="2">Rhizoctonia solani AG1-IB 7/3/14</strain>
    </source>
</reference>
<evidence type="ECO:0000313" key="3">
    <source>
        <dbReference type="Proteomes" id="UP000059188"/>
    </source>
</evidence>
<accession>A0A0B7FJG6</accession>
<feature type="compositionally biased region" description="Polar residues" evidence="1">
    <location>
        <begin position="344"/>
        <end position="362"/>
    </location>
</feature>
<feature type="compositionally biased region" description="Basic and acidic residues" evidence="1">
    <location>
        <begin position="72"/>
        <end position="86"/>
    </location>
</feature>
<dbReference type="OrthoDB" id="3245381at2759"/>
<feature type="compositionally biased region" description="Polar residues" evidence="1">
    <location>
        <begin position="309"/>
        <end position="325"/>
    </location>
</feature>
<feature type="compositionally biased region" description="Low complexity" evidence="1">
    <location>
        <begin position="457"/>
        <end position="489"/>
    </location>
</feature>
<feature type="compositionally biased region" description="Acidic residues" evidence="1">
    <location>
        <begin position="214"/>
        <end position="226"/>
    </location>
</feature>
<feature type="compositionally biased region" description="Low complexity" evidence="1">
    <location>
        <begin position="409"/>
        <end position="418"/>
    </location>
</feature>
<sequence length="612" mass="63258">MDSTPIPDSTPDAPRSALVPDQAPAPEPPASPKLLASDSTPLDVNQQAPISNDNVKDETPTTHITPPATPSAHHEQDQDQDQDKPMDSALSVERAPSSEASAEAPHSPDLSVSDPATAPGPTGSPPAVPPVHTTHLPLTMVHTTAEDSQNLSARQLGQRARRARERELQAQGLYTPKRRTSSSATASDLHPTPAQPESQPQSQSQDVTMQSADEGGDDDGEGELESEVAGSAPSVPPHSASHLIPPIAVLAPVSTPSRASLAQRARRDRERASRLGLTPNPSPNGPSTESPPTASTSATMTVQPIPFNPSVTPGQTQPPTLTRGQLAQRARRARERVERAAKASNGSAPGEQWTQSLNSTSDGSGGMSSAGEAVFAVAPPPPGFNTAQVEQTSPQAGYGVGLGAAHVPQQLNRAQLAQRARRARERQQRIAAAATHSSGVPLMSPPPLGSNGLGERSNSSSVSPGSPSLPRHSTSSPSRNSLSPLTTSTADTPAPLNIDDGVSRAIADSGVLSTSSKGRTSSPAERLTSPSVAPKAEESTRSEAMDVDHDNVDQLSEEIHAHSPAPSSAPSPPPTAAPARAPTPPIQSIQPVPTSPKPQPEVHRSAVQSVGA</sequence>
<keyword evidence="3" id="KW-1185">Reference proteome</keyword>
<protein>
    <submittedName>
        <fullName evidence="2">Structural constituent of cell wall</fullName>
    </submittedName>
</protein>
<name>A0A0B7FJG6_THACB</name>
<feature type="compositionally biased region" description="Low complexity" evidence="1">
    <location>
        <begin position="228"/>
        <end position="242"/>
    </location>
</feature>
<gene>
    <name evidence="2" type="ORF">RSOLAG1IB_07769</name>
</gene>
<dbReference type="EMBL" id="LN679121">
    <property type="protein sequence ID" value="CEL56383.1"/>
    <property type="molecule type" value="Genomic_DNA"/>
</dbReference>
<dbReference type="Proteomes" id="UP000059188">
    <property type="component" value="Unassembled WGS sequence"/>
</dbReference>
<organism evidence="2 3">
    <name type="scientific">Thanatephorus cucumeris (strain AG1-IB / isolate 7/3/14)</name>
    <name type="common">Lettuce bottom rot fungus</name>
    <name type="synonym">Rhizoctonia solani</name>
    <dbReference type="NCBI Taxonomy" id="1108050"/>
    <lineage>
        <taxon>Eukaryota</taxon>
        <taxon>Fungi</taxon>
        <taxon>Dikarya</taxon>
        <taxon>Basidiomycota</taxon>
        <taxon>Agaricomycotina</taxon>
        <taxon>Agaricomycetes</taxon>
        <taxon>Cantharellales</taxon>
        <taxon>Ceratobasidiaceae</taxon>
        <taxon>Rhizoctonia</taxon>
        <taxon>Rhizoctonia solani AG-1</taxon>
    </lineage>
</organism>
<feature type="compositionally biased region" description="Low complexity" evidence="1">
    <location>
        <begin position="286"/>
        <end position="299"/>
    </location>
</feature>
<feature type="compositionally biased region" description="Polar residues" evidence="1">
    <location>
        <begin position="511"/>
        <end position="531"/>
    </location>
</feature>
<feature type="compositionally biased region" description="Basic and acidic residues" evidence="1">
    <location>
        <begin position="535"/>
        <end position="561"/>
    </location>
</feature>
<feature type="compositionally biased region" description="Pro residues" evidence="1">
    <location>
        <begin position="567"/>
        <end position="585"/>
    </location>
</feature>
<proteinExistence type="predicted"/>
<feature type="compositionally biased region" description="Polar residues" evidence="1">
    <location>
        <begin position="385"/>
        <end position="395"/>
    </location>
</feature>